<sequence>MGLVALLTLGLMEALGQQPIPSANPTTYYYYPYYYFPHNYWPNQQPWPNPAQPFQLPPPYMAYPPYLDRNFRYDLFSPKPYYKGFHFWLDQF</sequence>
<accession>H5SIH8</accession>
<reference evidence="1" key="2">
    <citation type="journal article" date="2012" name="PLoS ONE">
        <title>A Deeply Branching Thermophilic Bacterium with an Ancient Acetyl-CoA Pathway Dominates a Subsurface Ecosystem.</title>
        <authorList>
            <person name="Takami H."/>
            <person name="Noguchi H."/>
            <person name="Takaki Y."/>
            <person name="Uchiyama I."/>
            <person name="Toyoda A."/>
            <person name="Nishi S."/>
            <person name="Chee G.-J."/>
            <person name="Arai W."/>
            <person name="Nunoura T."/>
            <person name="Itoh T."/>
            <person name="Hattori M."/>
            <person name="Takai K."/>
        </authorList>
    </citation>
    <scope>NUCLEOTIDE SEQUENCE</scope>
</reference>
<dbReference type="AlphaFoldDB" id="H5SIH8"/>
<name>H5SIH8_9BACT</name>
<dbReference type="EMBL" id="AP011734">
    <property type="protein sequence ID" value="BAL55964.1"/>
    <property type="molecule type" value="Genomic_DNA"/>
</dbReference>
<organism evidence="1">
    <name type="scientific">uncultured Planctomycetota bacterium</name>
    <dbReference type="NCBI Taxonomy" id="120965"/>
    <lineage>
        <taxon>Bacteria</taxon>
        <taxon>Pseudomonadati</taxon>
        <taxon>Planctomycetota</taxon>
        <taxon>environmental samples</taxon>
    </lineage>
</organism>
<gene>
    <name evidence="1" type="ORF">HGMM_F33C03C07</name>
</gene>
<proteinExistence type="predicted"/>
<protein>
    <submittedName>
        <fullName evidence="1">Uncharacterized protein</fullName>
    </submittedName>
</protein>
<evidence type="ECO:0000313" key="1">
    <source>
        <dbReference type="EMBL" id="BAL55964.1"/>
    </source>
</evidence>
<reference evidence="1" key="1">
    <citation type="journal article" date="2005" name="Environ. Microbiol.">
        <title>Genetic and functional properties of uncultivated thermophilic crenarchaeotes from a subsurface gold mine as revealed by analysis of genome fragments.</title>
        <authorList>
            <person name="Nunoura T."/>
            <person name="Hirayama H."/>
            <person name="Takami H."/>
            <person name="Oida H."/>
            <person name="Nishi S."/>
            <person name="Shimamura S."/>
            <person name="Suzuki Y."/>
            <person name="Inagaki F."/>
            <person name="Takai K."/>
            <person name="Nealson K.H."/>
            <person name="Horikoshi K."/>
        </authorList>
    </citation>
    <scope>NUCLEOTIDE SEQUENCE</scope>
</reference>